<keyword evidence="1" id="KW-1133">Transmembrane helix</keyword>
<dbReference type="PIRSF" id="PIRSF015921">
    <property type="entry name" value="FA_sphinglp_des"/>
    <property type="match status" value="1"/>
</dbReference>
<feature type="transmembrane region" description="Helical" evidence="1">
    <location>
        <begin position="200"/>
        <end position="226"/>
    </location>
</feature>
<dbReference type="RefSeq" id="WP_084374233.1">
    <property type="nucleotide sequence ID" value="NZ_FWYF01000004.1"/>
</dbReference>
<sequence>MKKAVVRFNRSPEIDFVSELRKRVNKYFADKELSKFADTNMQLKTAFMLTLYFAPFIILVSGSVQNFGTMLLLWSLMGLGMCGIGLSIMHDANHGAYSKKKYVNNALGYLLNVIGSYHITWKIQHNVLHHSSTNVHEYDEDLNNQILRFSPDQERKNINKYQAFYAPFLYGLLSLYKTFSKDFEQIKRFNKNNLLSSQGVTLNGAILQITVNKLIYLGATLALPMLILTMPWWQTLIGFLIMHFICGIILALIFQSAHVLDSTQFYQADENGSIDNCWAIHQLNTTANFAKKGRLFSWLIGGLNYQVEHHLFPNICHVHYEKISHIVRRTAKDFDIHYNEYPTFFDAIKSHFRMLHILGKVS</sequence>
<dbReference type="CDD" id="cd03506">
    <property type="entry name" value="Delta6-FADS-like"/>
    <property type="match status" value="1"/>
</dbReference>
<dbReference type="EMBL" id="FWYF01000004">
    <property type="protein sequence ID" value="SMD38050.1"/>
    <property type="molecule type" value="Genomic_DNA"/>
</dbReference>
<feature type="transmembrane region" description="Helical" evidence="1">
    <location>
        <begin position="232"/>
        <end position="254"/>
    </location>
</feature>
<feature type="transmembrane region" description="Helical" evidence="1">
    <location>
        <begin position="102"/>
        <end position="121"/>
    </location>
</feature>
<dbReference type="STRING" id="692418.SAMN04488029_3609"/>
<feature type="transmembrane region" description="Helical" evidence="1">
    <location>
        <begin position="161"/>
        <end position="179"/>
    </location>
</feature>
<name>A0A1W2GN02_REIFA</name>
<dbReference type="GO" id="GO:0016020">
    <property type="term" value="C:membrane"/>
    <property type="evidence" value="ECO:0007669"/>
    <property type="project" value="TreeGrafter"/>
</dbReference>
<keyword evidence="1" id="KW-0472">Membrane</keyword>
<gene>
    <name evidence="3" type="ORF">SAMN04488029_3609</name>
</gene>
<evidence type="ECO:0000313" key="4">
    <source>
        <dbReference type="Proteomes" id="UP000192472"/>
    </source>
</evidence>
<dbReference type="GO" id="GO:0016717">
    <property type="term" value="F:oxidoreductase activity, acting on paired donors, with oxidation of a pair of donors resulting in the reduction of molecular oxygen to two molecules of water"/>
    <property type="evidence" value="ECO:0007669"/>
    <property type="project" value="TreeGrafter"/>
</dbReference>
<keyword evidence="1" id="KW-0812">Transmembrane</keyword>
<keyword evidence="4" id="KW-1185">Reference proteome</keyword>
<organism evidence="3 4">
    <name type="scientific">Reichenbachiella faecimaris</name>
    <dbReference type="NCBI Taxonomy" id="692418"/>
    <lineage>
        <taxon>Bacteria</taxon>
        <taxon>Pseudomonadati</taxon>
        <taxon>Bacteroidota</taxon>
        <taxon>Cytophagia</taxon>
        <taxon>Cytophagales</taxon>
        <taxon>Reichenbachiellaceae</taxon>
        <taxon>Reichenbachiella</taxon>
    </lineage>
</organism>
<feature type="transmembrane region" description="Helical" evidence="1">
    <location>
        <begin position="45"/>
        <end position="65"/>
    </location>
</feature>
<dbReference type="Pfam" id="PF00487">
    <property type="entry name" value="FA_desaturase"/>
    <property type="match status" value="1"/>
</dbReference>
<dbReference type="PANTHER" id="PTHR19353">
    <property type="entry name" value="FATTY ACID DESATURASE 2"/>
    <property type="match status" value="1"/>
</dbReference>
<proteinExistence type="predicted"/>
<feature type="transmembrane region" description="Helical" evidence="1">
    <location>
        <begin position="71"/>
        <end position="90"/>
    </location>
</feature>
<evidence type="ECO:0000259" key="2">
    <source>
        <dbReference type="Pfam" id="PF00487"/>
    </source>
</evidence>
<accession>A0A1W2GN02</accession>
<protein>
    <submittedName>
        <fullName evidence="3">Linoleoyl-CoA desaturase</fullName>
    </submittedName>
</protein>
<dbReference type="Proteomes" id="UP000192472">
    <property type="component" value="Unassembled WGS sequence"/>
</dbReference>
<dbReference type="OrthoDB" id="104711at2"/>
<reference evidence="3 4" key="1">
    <citation type="submission" date="2017-04" db="EMBL/GenBank/DDBJ databases">
        <authorList>
            <person name="Afonso C.L."/>
            <person name="Miller P.J."/>
            <person name="Scott M.A."/>
            <person name="Spackman E."/>
            <person name="Goraichik I."/>
            <person name="Dimitrov K.M."/>
            <person name="Suarez D.L."/>
            <person name="Swayne D.E."/>
        </authorList>
    </citation>
    <scope>NUCLEOTIDE SEQUENCE [LARGE SCALE GENOMIC DNA]</scope>
    <source>
        <strain evidence="3 4">DSM 26133</strain>
    </source>
</reference>
<evidence type="ECO:0000313" key="3">
    <source>
        <dbReference type="EMBL" id="SMD38050.1"/>
    </source>
</evidence>
<dbReference type="GO" id="GO:0008610">
    <property type="term" value="P:lipid biosynthetic process"/>
    <property type="evidence" value="ECO:0007669"/>
    <property type="project" value="UniProtKB-ARBA"/>
</dbReference>
<evidence type="ECO:0000256" key="1">
    <source>
        <dbReference type="SAM" id="Phobius"/>
    </source>
</evidence>
<dbReference type="InterPro" id="IPR012171">
    <property type="entry name" value="Fatty_acid_desaturase"/>
</dbReference>
<dbReference type="PANTHER" id="PTHR19353:SF19">
    <property type="entry name" value="DELTA(5) FATTY ACID DESATURASE C-RELATED"/>
    <property type="match status" value="1"/>
</dbReference>
<dbReference type="AlphaFoldDB" id="A0A1W2GN02"/>
<dbReference type="InterPro" id="IPR005804">
    <property type="entry name" value="FA_desaturase_dom"/>
</dbReference>
<feature type="domain" description="Fatty acid desaturase" evidence="2">
    <location>
        <begin position="71"/>
        <end position="341"/>
    </location>
</feature>